<dbReference type="EMBL" id="MEVT01000006">
    <property type="protein sequence ID" value="OGC63414.1"/>
    <property type="molecule type" value="Genomic_DNA"/>
</dbReference>
<gene>
    <name evidence="1" type="ORF">A2264_01655</name>
</gene>
<proteinExistence type="predicted"/>
<reference evidence="1 2" key="1">
    <citation type="journal article" date="2016" name="Nat. Commun.">
        <title>Thousands of microbial genomes shed light on interconnected biogeochemical processes in an aquifer system.</title>
        <authorList>
            <person name="Anantharaman K."/>
            <person name="Brown C.T."/>
            <person name="Hug L.A."/>
            <person name="Sharon I."/>
            <person name="Castelle C.J."/>
            <person name="Probst A.J."/>
            <person name="Thomas B.C."/>
            <person name="Singh A."/>
            <person name="Wilkins M.J."/>
            <person name="Karaoz U."/>
            <person name="Brodie E.L."/>
            <person name="Williams K.H."/>
            <person name="Hubbard S.S."/>
            <person name="Banfield J.F."/>
        </authorList>
    </citation>
    <scope>NUCLEOTIDE SEQUENCE [LARGE SCALE GENOMIC DNA]</scope>
</reference>
<protein>
    <submittedName>
        <fullName evidence="1">Uncharacterized protein</fullName>
    </submittedName>
</protein>
<accession>A0A1F4W1X2</accession>
<comment type="caution">
    <text evidence="1">The sequence shown here is derived from an EMBL/GenBank/DDBJ whole genome shotgun (WGS) entry which is preliminary data.</text>
</comment>
<dbReference type="AlphaFoldDB" id="A0A1F4W1X2"/>
<dbReference type="Proteomes" id="UP000176614">
    <property type="component" value="Unassembled WGS sequence"/>
</dbReference>
<organism evidence="1 2">
    <name type="scientific">candidate division WWE3 bacterium RIFOXYA2_FULL_46_9</name>
    <dbReference type="NCBI Taxonomy" id="1802636"/>
    <lineage>
        <taxon>Bacteria</taxon>
        <taxon>Katanobacteria</taxon>
    </lineage>
</organism>
<evidence type="ECO:0000313" key="2">
    <source>
        <dbReference type="Proteomes" id="UP000176614"/>
    </source>
</evidence>
<sequence>MTELIGTGTRAYPYSFSVGLEQDTSDVDALYLLSRAKLDAQRNGRAAYFQIRRKSQVVVFGVDVHDRSFIPQLDIDRLCNLPTGVPLVFGSNAVKFEIVKV</sequence>
<evidence type="ECO:0000313" key="1">
    <source>
        <dbReference type="EMBL" id="OGC63414.1"/>
    </source>
</evidence>
<name>A0A1F4W1X2_UNCKA</name>